<gene>
    <name evidence="2" type="ORF">NMU03_02605</name>
</gene>
<accession>A0ABY5I4S2</accession>
<dbReference type="Pfam" id="PF12784">
    <property type="entry name" value="PDDEXK_2"/>
    <property type="match status" value="1"/>
</dbReference>
<feature type="region of interest" description="Disordered" evidence="1">
    <location>
        <begin position="213"/>
        <end position="235"/>
    </location>
</feature>
<evidence type="ECO:0000256" key="1">
    <source>
        <dbReference type="SAM" id="MobiDB-lite"/>
    </source>
</evidence>
<evidence type="ECO:0000313" key="3">
    <source>
        <dbReference type="Proteomes" id="UP001060112"/>
    </source>
</evidence>
<keyword evidence="3" id="KW-1185">Reference proteome</keyword>
<reference evidence="2" key="1">
    <citation type="submission" date="2022-07" db="EMBL/GenBank/DDBJ databases">
        <title>Faecal culturing of patients with breast cancer.</title>
        <authorList>
            <person name="Teng N.M.Y."/>
            <person name="Kiu R."/>
            <person name="Evans R."/>
            <person name="Baker D.J."/>
            <person name="Zenner C."/>
            <person name="Robinson S.D."/>
            <person name="Hall L.J."/>
        </authorList>
    </citation>
    <scope>NUCLEOTIDE SEQUENCE</scope>
    <source>
        <strain evidence="2">LH1062</strain>
    </source>
</reference>
<dbReference type="Proteomes" id="UP001060112">
    <property type="component" value="Chromosome"/>
</dbReference>
<evidence type="ECO:0000313" key="2">
    <source>
        <dbReference type="EMBL" id="UTY39723.1"/>
    </source>
</evidence>
<protein>
    <submittedName>
        <fullName evidence="2">Rpn family recombination-promoting nuclease/putative transposase</fullName>
    </submittedName>
</protein>
<feature type="compositionally biased region" description="Basic and acidic residues" evidence="1">
    <location>
        <begin position="213"/>
        <end position="232"/>
    </location>
</feature>
<name>A0ABY5I4S2_9FIRM</name>
<dbReference type="RefSeq" id="WP_290141061.1">
    <property type="nucleotide sequence ID" value="NZ_CP101620.1"/>
</dbReference>
<organism evidence="2 3">
    <name type="scientific">Allocoprobacillus halotolerans</name>
    <dbReference type="NCBI Taxonomy" id="2944914"/>
    <lineage>
        <taxon>Bacteria</taxon>
        <taxon>Bacillati</taxon>
        <taxon>Bacillota</taxon>
        <taxon>Erysipelotrichia</taxon>
        <taxon>Erysipelotrichales</taxon>
        <taxon>Erysipelotrichaceae</taxon>
        <taxon>Allocoprobacillus</taxon>
    </lineage>
</organism>
<sequence>MNQEYLNILEKLRPIDNEFMQVLFRSEKCVELLVKTIFGDDVSVVKFKTEDKRKNLGGRSIWMDIVATLSDGKIVNIEMERSIENATPLRARYHASILDSSKSYPKQKWHKLSEMYVIFICEKDVLRSKKIIQYIDRYKDDGTLFKDKLHIIYLNASIQDESPLGLLMHDLMCEDPDKMHYKVLRKRVSYFKNSERGKKKMCKELKKLVEEENKKAEKRGEKRGRKEGEKRGEKRGKIKGKIETLMKILIKKFTNENLEWIKDCNKEQLEKIEDNIYLDIDYKDFYQLVHS</sequence>
<dbReference type="EMBL" id="CP101620">
    <property type="protein sequence ID" value="UTY39723.1"/>
    <property type="molecule type" value="Genomic_DNA"/>
</dbReference>
<proteinExistence type="predicted"/>